<dbReference type="EMBL" id="STGJ01000001">
    <property type="protein sequence ID" value="TIC87102.1"/>
    <property type="molecule type" value="Genomic_DNA"/>
</dbReference>
<dbReference type="NCBIfam" id="NF009931">
    <property type="entry name" value="PRK13394.1"/>
    <property type="match status" value="1"/>
</dbReference>
<dbReference type="SUPFAM" id="SSF51735">
    <property type="entry name" value="NAD(P)-binding Rossmann-fold domains"/>
    <property type="match status" value="1"/>
</dbReference>
<dbReference type="PANTHER" id="PTHR42879">
    <property type="entry name" value="3-OXOACYL-(ACYL-CARRIER-PROTEIN) REDUCTASE"/>
    <property type="match status" value="1"/>
</dbReference>
<dbReference type="Proteomes" id="UP000308891">
    <property type="component" value="Unassembled WGS sequence"/>
</dbReference>
<dbReference type="PRINTS" id="PR00080">
    <property type="entry name" value="SDRFAMILY"/>
</dbReference>
<organism evidence="3 4">
    <name type="scientific">Crenobacter intestini</name>
    <dbReference type="NCBI Taxonomy" id="2563443"/>
    <lineage>
        <taxon>Bacteria</taxon>
        <taxon>Pseudomonadati</taxon>
        <taxon>Pseudomonadota</taxon>
        <taxon>Betaproteobacteria</taxon>
        <taxon>Neisseriales</taxon>
        <taxon>Neisseriaceae</taxon>
        <taxon>Crenobacter</taxon>
    </lineage>
</organism>
<dbReference type="GO" id="GO:0032787">
    <property type="term" value="P:monocarboxylic acid metabolic process"/>
    <property type="evidence" value="ECO:0007669"/>
    <property type="project" value="UniProtKB-ARBA"/>
</dbReference>
<dbReference type="InterPro" id="IPR011294">
    <property type="entry name" value="3-OHbutyrate_DH"/>
</dbReference>
<evidence type="ECO:0000313" key="4">
    <source>
        <dbReference type="Proteomes" id="UP000308891"/>
    </source>
</evidence>
<gene>
    <name evidence="3" type="ORF">E5K04_01400</name>
</gene>
<comment type="similarity">
    <text evidence="1 2">Belongs to the short-chain dehydrogenases/reductases (SDR) family.</text>
</comment>
<dbReference type="OrthoDB" id="9786435at2"/>
<evidence type="ECO:0000256" key="1">
    <source>
        <dbReference type="ARBA" id="ARBA00006484"/>
    </source>
</evidence>
<evidence type="ECO:0000313" key="3">
    <source>
        <dbReference type="EMBL" id="TIC87102.1"/>
    </source>
</evidence>
<dbReference type="Pfam" id="PF00106">
    <property type="entry name" value="adh_short"/>
    <property type="match status" value="1"/>
</dbReference>
<proteinExistence type="inferred from homology"/>
<dbReference type="FunFam" id="3.40.50.720:FF:000084">
    <property type="entry name" value="Short-chain dehydrogenase reductase"/>
    <property type="match status" value="1"/>
</dbReference>
<dbReference type="InterPro" id="IPR002347">
    <property type="entry name" value="SDR_fam"/>
</dbReference>
<accession>A0A4T0V604</accession>
<dbReference type="PANTHER" id="PTHR42879:SF2">
    <property type="entry name" value="3-OXOACYL-[ACYL-CARRIER-PROTEIN] REDUCTASE FABG"/>
    <property type="match status" value="1"/>
</dbReference>
<sequence length="259" mass="27002">MQLTRQCALVTGAASGIGLAIARRFASAGAAVAVADIRPDAAEAAAQQLRDEGAHAVAVAMDVSDEASVEAGFAEAIGQLGGLHIMVSNAGVQHIAPIVELEFGDWRRLIAVHLDGAFLCSRAAMRHMRAHGGGAILLMGSVHSKLASPLKAPYVSAKHALLGLARTIAKEGAADNIRANLICPGYVDTPLVRRQIPEQAKTLGISEDEVVRRVMLGGTVDGEFVKDSDVAEAALFLAAFPNKALTGQSLLVSHGWCME</sequence>
<dbReference type="NCBIfam" id="TIGR01963">
    <property type="entry name" value="PHB_DH"/>
    <property type="match status" value="1"/>
</dbReference>
<dbReference type="NCBIfam" id="NF009093">
    <property type="entry name" value="PRK12429.1"/>
    <property type="match status" value="1"/>
</dbReference>
<dbReference type="EC" id="1.1.1.30" evidence="3"/>
<name>A0A4T0V604_9NEIS</name>
<dbReference type="GO" id="GO:0003858">
    <property type="term" value="F:3-hydroxybutyrate dehydrogenase activity"/>
    <property type="evidence" value="ECO:0007669"/>
    <property type="project" value="UniProtKB-EC"/>
</dbReference>
<dbReference type="Gene3D" id="3.40.50.720">
    <property type="entry name" value="NAD(P)-binding Rossmann-like Domain"/>
    <property type="match status" value="1"/>
</dbReference>
<evidence type="ECO:0000256" key="2">
    <source>
        <dbReference type="RuleBase" id="RU000363"/>
    </source>
</evidence>
<dbReference type="InterPro" id="IPR036291">
    <property type="entry name" value="NAD(P)-bd_dom_sf"/>
</dbReference>
<dbReference type="PRINTS" id="PR00081">
    <property type="entry name" value="GDHRDH"/>
</dbReference>
<dbReference type="InterPro" id="IPR050259">
    <property type="entry name" value="SDR"/>
</dbReference>
<reference evidence="3 4" key="1">
    <citation type="submission" date="2019-04" db="EMBL/GenBank/DDBJ databases">
        <title>Crenobacter sp. nov.</title>
        <authorList>
            <person name="Shi S."/>
        </authorList>
    </citation>
    <scope>NUCLEOTIDE SEQUENCE [LARGE SCALE GENOMIC DNA]</scope>
    <source>
        <strain evidence="3 4">GY 70310</strain>
    </source>
</reference>
<dbReference type="PROSITE" id="PS00061">
    <property type="entry name" value="ADH_SHORT"/>
    <property type="match status" value="1"/>
</dbReference>
<keyword evidence="3" id="KW-0560">Oxidoreductase</keyword>
<keyword evidence="4" id="KW-1185">Reference proteome</keyword>
<dbReference type="RefSeq" id="WP_136551113.1">
    <property type="nucleotide sequence ID" value="NZ_STGJ01000001.1"/>
</dbReference>
<dbReference type="AlphaFoldDB" id="A0A4T0V604"/>
<comment type="caution">
    <text evidence="3">The sequence shown here is derived from an EMBL/GenBank/DDBJ whole genome shotgun (WGS) entry which is preliminary data.</text>
</comment>
<dbReference type="InterPro" id="IPR020904">
    <property type="entry name" value="Sc_DH/Rdtase_CS"/>
</dbReference>
<protein>
    <submittedName>
        <fullName evidence="3">3-hydroxybutyrate dehydrogenase</fullName>
        <ecNumber evidence="3">1.1.1.30</ecNumber>
    </submittedName>
</protein>